<dbReference type="PANTHER" id="PTHR21256:SF2">
    <property type="entry name" value="HISTIDINE BIOSYNTHESIS TRIFUNCTIONAL PROTEIN"/>
    <property type="match status" value="1"/>
</dbReference>
<name>A0A645E736_9ZZZZ</name>
<proteinExistence type="predicted"/>
<dbReference type="Gene3D" id="1.20.5.1300">
    <property type="match status" value="1"/>
</dbReference>
<accession>A0A645E736</accession>
<evidence type="ECO:0000256" key="1">
    <source>
        <dbReference type="ARBA" id="ARBA00023002"/>
    </source>
</evidence>
<dbReference type="Pfam" id="PF00815">
    <property type="entry name" value="Histidinol_dh"/>
    <property type="match status" value="1"/>
</dbReference>
<dbReference type="AlphaFoldDB" id="A0A645E736"/>
<comment type="caution">
    <text evidence="2">The sequence shown here is derived from an EMBL/GenBank/DDBJ whole genome shotgun (WGS) entry which is preliminary data.</text>
</comment>
<dbReference type="GO" id="GO:0004399">
    <property type="term" value="F:histidinol dehydrogenase activity"/>
    <property type="evidence" value="ECO:0007669"/>
    <property type="project" value="UniProtKB-EC"/>
</dbReference>
<gene>
    <name evidence="2" type="primary">hisD_27</name>
    <name evidence="2" type="ORF">SDC9_143565</name>
</gene>
<dbReference type="PANTHER" id="PTHR21256">
    <property type="entry name" value="HISTIDINOL DEHYDROGENASE HDH"/>
    <property type="match status" value="1"/>
</dbReference>
<dbReference type="InterPro" id="IPR012131">
    <property type="entry name" value="Hstdl_DH"/>
</dbReference>
<dbReference type="SUPFAM" id="SSF53720">
    <property type="entry name" value="ALDH-like"/>
    <property type="match status" value="1"/>
</dbReference>
<evidence type="ECO:0000313" key="2">
    <source>
        <dbReference type="EMBL" id="MPM96402.1"/>
    </source>
</evidence>
<dbReference type="GO" id="GO:0046872">
    <property type="term" value="F:metal ion binding"/>
    <property type="evidence" value="ECO:0007669"/>
    <property type="project" value="InterPro"/>
</dbReference>
<dbReference type="GO" id="GO:0005829">
    <property type="term" value="C:cytosol"/>
    <property type="evidence" value="ECO:0007669"/>
    <property type="project" value="TreeGrafter"/>
</dbReference>
<protein>
    <submittedName>
        <fullName evidence="2">Histidinol dehydrogenase</fullName>
        <ecNumber evidence="2">1.1.1.23</ecNumber>
    </submittedName>
</protein>
<dbReference type="GO" id="GO:0051287">
    <property type="term" value="F:NAD binding"/>
    <property type="evidence" value="ECO:0007669"/>
    <property type="project" value="InterPro"/>
</dbReference>
<dbReference type="EC" id="1.1.1.23" evidence="2"/>
<keyword evidence="1 2" id="KW-0560">Oxidoreductase</keyword>
<dbReference type="GO" id="GO:0000105">
    <property type="term" value="P:L-histidine biosynthetic process"/>
    <property type="evidence" value="ECO:0007669"/>
    <property type="project" value="TreeGrafter"/>
</dbReference>
<sequence length="70" mass="7437">MAGPNHVLPTSGTARFFSPLSVESFLKSMSVIEYDQSALEAVAGSIITLANSEQLTGHANSVQIRFEPEG</sequence>
<organism evidence="2">
    <name type="scientific">bioreactor metagenome</name>
    <dbReference type="NCBI Taxonomy" id="1076179"/>
    <lineage>
        <taxon>unclassified sequences</taxon>
        <taxon>metagenomes</taxon>
        <taxon>ecological metagenomes</taxon>
    </lineage>
</organism>
<reference evidence="2" key="1">
    <citation type="submission" date="2019-08" db="EMBL/GenBank/DDBJ databases">
        <authorList>
            <person name="Kucharzyk K."/>
            <person name="Murdoch R.W."/>
            <person name="Higgins S."/>
            <person name="Loffler F."/>
        </authorList>
    </citation>
    <scope>NUCLEOTIDE SEQUENCE</scope>
</reference>
<dbReference type="EMBL" id="VSSQ01042785">
    <property type="protein sequence ID" value="MPM96402.1"/>
    <property type="molecule type" value="Genomic_DNA"/>
</dbReference>
<dbReference type="InterPro" id="IPR016161">
    <property type="entry name" value="Ald_DH/histidinol_DH"/>
</dbReference>